<accession>A0A5A7P4I4</accession>
<keyword evidence="3" id="KW-1185">Reference proteome</keyword>
<evidence type="ECO:0000256" key="1">
    <source>
        <dbReference type="SAM" id="MobiDB-lite"/>
    </source>
</evidence>
<comment type="caution">
    <text evidence="2">The sequence shown here is derived from an EMBL/GenBank/DDBJ whole genome shotgun (WGS) entry which is preliminary data.</text>
</comment>
<protein>
    <submittedName>
        <fullName evidence="2">WWE protein-protein interaction domain protein family</fullName>
    </submittedName>
</protein>
<organism evidence="2 3">
    <name type="scientific">Striga asiatica</name>
    <name type="common">Asiatic witchweed</name>
    <name type="synonym">Buchnera asiatica</name>
    <dbReference type="NCBI Taxonomy" id="4170"/>
    <lineage>
        <taxon>Eukaryota</taxon>
        <taxon>Viridiplantae</taxon>
        <taxon>Streptophyta</taxon>
        <taxon>Embryophyta</taxon>
        <taxon>Tracheophyta</taxon>
        <taxon>Spermatophyta</taxon>
        <taxon>Magnoliopsida</taxon>
        <taxon>eudicotyledons</taxon>
        <taxon>Gunneridae</taxon>
        <taxon>Pentapetalae</taxon>
        <taxon>asterids</taxon>
        <taxon>lamiids</taxon>
        <taxon>Lamiales</taxon>
        <taxon>Orobanchaceae</taxon>
        <taxon>Buchnereae</taxon>
        <taxon>Striga</taxon>
    </lineage>
</organism>
<feature type="region of interest" description="Disordered" evidence="1">
    <location>
        <begin position="121"/>
        <end position="213"/>
    </location>
</feature>
<name>A0A5A7P4I4_STRAF</name>
<gene>
    <name evidence="2" type="ORF">STAS_03388</name>
</gene>
<proteinExistence type="predicted"/>
<dbReference type="AlphaFoldDB" id="A0A5A7P4I4"/>
<feature type="compositionally biased region" description="Low complexity" evidence="1">
    <location>
        <begin position="197"/>
        <end position="213"/>
    </location>
</feature>
<dbReference type="EMBL" id="BKCP01002113">
    <property type="protein sequence ID" value="GER27652.1"/>
    <property type="molecule type" value="Genomic_DNA"/>
</dbReference>
<reference evidence="3" key="1">
    <citation type="journal article" date="2019" name="Curr. Biol.">
        <title>Genome Sequence of Striga asiatica Provides Insight into the Evolution of Plant Parasitism.</title>
        <authorList>
            <person name="Yoshida S."/>
            <person name="Kim S."/>
            <person name="Wafula E.K."/>
            <person name="Tanskanen J."/>
            <person name="Kim Y.M."/>
            <person name="Honaas L."/>
            <person name="Yang Z."/>
            <person name="Spallek T."/>
            <person name="Conn C.E."/>
            <person name="Ichihashi Y."/>
            <person name="Cheong K."/>
            <person name="Cui S."/>
            <person name="Der J.P."/>
            <person name="Gundlach H."/>
            <person name="Jiao Y."/>
            <person name="Hori C."/>
            <person name="Ishida J.K."/>
            <person name="Kasahara H."/>
            <person name="Kiba T."/>
            <person name="Kim M.S."/>
            <person name="Koo N."/>
            <person name="Laohavisit A."/>
            <person name="Lee Y.H."/>
            <person name="Lumba S."/>
            <person name="McCourt P."/>
            <person name="Mortimer J.C."/>
            <person name="Mutuku J.M."/>
            <person name="Nomura T."/>
            <person name="Sasaki-Sekimoto Y."/>
            <person name="Seto Y."/>
            <person name="Wang Y."/>
            <person name="Wakatake T."/>
            <person name="Sakakibara H."/>
            <person name="Demura T."/>
            <person name="Yamaguchi S."/>
            <person name="Yoneyama K."/>
            <person name="Manabe R.I."/>
            <person name="Nelson D.C."/>
            <person name="Schulman A.H."/>
            <person name="Timko M.P."/>
            <person name="dePamphilis C.W."/>
            <person name="Choi D."/>
            <person name="Shirasu K."/>
        </authorList>
    </citation>
    <scope>NUCLEOTIDE SEQUENCE [LARGE SCALE GENOMIC DNA]</scope>
    <source>
        <strain evidence="3">cv. UVA1</strain>
    </source>
</reference>
<dbReference type="Proteomes" id="UP000325081">
    <property type="component" value="Unassembled WGS sequence"/>
</dbReference>
<evidence type="ECO:0000313" key="3">
    <source>
        <dbReference type="Proteomes" id="UP000325081"/>
    </source>
</evidence>
<sequence>MGLAANRSVAAGMDAPSAIMVQGAGRAGDSGLGSSVAIAGVQTKQWQGGASPDTSIEKVLEPTTLSIIRPAVTVQTHRDHSPLRPLFHLIDESGENVLDHAPLTRRSRRPFGMHDVADAALEEEEHEVPRPNPRIVPLKKKSTRKETTHSSDQRTFPRRTPSPSQKEHEPQPSPSTNPGHTISSTKGLSIEEQGTASSPHHSQLLLSSRSFDF</sequence>
<feature type="compositionally biased region" description="Polar residues" evidence="1">
    <location>
        <begin position="174"/>
        <end position="196"/>
    </location>
</feature>
<evidence type="ECO:0000313" key="2">
    <source>
        <dbReference type="EMBL" id="GER27652.1"/>
    </source>
</evidence>